<evidence type="ECO:0000313" key="2">
    <source>
        <dbReference type="EMBL" id="CAB9497135.1"/>
    </source>
</evidence>
<feature type="chain" id="PRO_5040183024" evidence="1">
    <location>
        <begin position="27"/>
        <end position="445"/>
    </location>
</feature>
<dbReference type="PANTHER" id="PTHR21530">
    <property type="entry name" value="PHEROMONE SHUTDOWN PROTEIN"/>
    <property type="match status" value="1"/>
</dbReference>
<feature type="signal peptide" evidence="1">
    <location>
        <begin position="1"/>
        <end position="26"/>
    </location>
</feature>
<keyword evidence="3" id="KW-1185">Reference proteome</keyword>
<accession>A0A9N8DAW4</accession>
<dbReference type="Proteomes" id="UP001153069">
    <property type="component" value="Unassembled WGS sequence"/>
</dbReference>
<comment type="caution">
    <text evidence="2">The sequence shown here is derived from an EMBL/GenBank/DDBJ whole genome shotgun (WGS) entry which is preliminary data.</text>
</comment>
<dbReference type="AlphaFoldDB" id="A0A9N8DAW4"/>
<dbReference type="InterPro" id="IPR046345">
    <property type="entry name" value="TraB_PrgY-like"/>
</dbReference>
<proteinExistence type="predicted"/>
<dbReference type="PANTHER" id="PTHR21530:SF7">
    <property type="entry name" value="TRAB DOMAIN-CONTAINING PROTEIN"/>
    <property type="match status" value="1"/>
</dbReference>
<evidence type="ECO:0000313" key="3">
    <source>
        <dbReference type="Proteomes" id="UP001153069"/>
    </source>
</evidence>
<dbReference type="EMBL" id="CAICTM010000015">
    <property type="protein sequence ID" value="CAB9497135.1"/>
    <property type="molecule type" value="Genomic_DNA"/>
</dbReference>
<sequence>MRQQQFQLSRLFAVVIALVRTNYSSAFGSSPLLVPLLRRSTRLGYASTERSSIELIDPETGCEVVLIGCFHGSPSSANDVEREILAVPHPDAIVLELCASRFADLRRAADNSTMEAKDTNTPPRLIRFLQVVRDTARTKGLSTGVATGILGGVSGLQTALSGFTPGLEFTTALELSQQQQQSTTNPKHCDIILADQVVDVTIEKVGKVPRLAQNMMEEVLSCSTSLEQTQWGQMAAALQTALVGNPTLGSQYQINVGQVMTRNMAVILELSRLLFPPILLTQIALTVVNEFIFPLPQEQGETMMTMITDEGVQPMVPLIPSPLAIDPLAYALDALPHVAILTFMLTFSYSFLAVPVTKVILAERDDQLTRGIQAACRLAKKDSNASSQQQSPDNDSSPGRVVAVLGLLHLNGVAQRLLNSIPIEEDVDVSSSIGVATENRIQSDV</sequence>
<evidence type="ECO:0000256" key="1">
    <source>
        <dbReference type="SAM" id="SignalP"/>
    </source>
</evidence>
<dbReference type="OrthoDB" id="48768at2759"/>
<organism evidence="2 3">
    <name type="scientific">Seminavis robusta</name>
    <dbReference type="NCBI Taxonomy" id="568900"/>
    <lineage>
        <taxon>Eukaryota</taxon>
        <taxon>Sar</taxon>
        <taxon>Stramenopiles</taxon>
        <taxon>Ochrophyta</taxon>
        <taxon>Bacillariophyta</taxon>
        <taxon>Bacillariophyceae</taxon>
        <taxon>Bacillariophycidae</taxon>
        <taxon>Naviculales</taxon>
        <taxon>Naviculaceae</taxon>
        <taxon>Seminavis</taxon>
    </lineage>
</organism>
<name>A0A9N8DAW4_9STRA</name>
<reference evidence="2" key="1">
    <citation type="submission" date="2020-06" db="EMBL/GenBank/DDBJ databases">
        <authorList>
            <consortium name="Plant Systems Biology data submission"/>
        </authorList>
    </citation>
    <scope>NUCLEOTIDE SEQUENCE</scope>
    <source>
        <strain evidence="2">D6</strain>
    </source>
</reference>
<gene>
    <name evidence="2" type="ORF">SEMRO_15_G010890.1</name>
</gene>
<keyword evidence="1" id="KW-0732">Signal</keyword>
<protein>
    <submittedName>
        <fullName evidence="2">Uncharacterized protein</fullName>
    </submittedName>
</protein>